<keyword evidence="3 6" id="KW-0489">Methyltransferase</keyword>
<dbReference type="PANTHER" id="PTHR11265">
    <property type="entry name" value="S-ADENOSYL-METHYLTRANSFERASE MRAW"/>
    <property type="match status" value="1"/>
</dbReference>
<dbReference type="InterPro" id="IPR029063">
    <property type="entry name" value="SAM-dependent_MTases_sf"/>
</dbReference>
<evidence type="ECO:0000256" key="5">
    <source>
        <dbReference type="ARBA" id="ARBA00022691"/>
    </source>
</evidence>
<dbReference type="EC" id="2.1.1.199" evidence="6"/>
<dbReference type="InterPro" id="IPR002903">
    <property type="entry name" value="RsmH"/>
</dbReference>
<protein>
    <recommendedName>
        <fullName evidence="6">Ribosomal RNA small subunit methyltransferase H</fullName>
        <ecNumber evidence="6">2.1.1.199</ecNumber>
    </recommendedName>
    <alternativeName>
        <fullName evidence="6">16S rRNA m(4)C1402 methyltransferase</fullName>
    </alternativeName>
    <alternativeName>
        <fullName evidence="6">rRNA (cytosine-N(4)-)-methyltransferase RsmH</fullName>
    </alternativeName>
</protein>
<evidence type="ECO:0000313" key="8">
    <source>
        <dbReference type="Proteomes" id="UP000230706"/>
    </source>
</evidence>
<comment type="subcellular location">
    <subcellularLocation>
        <location evidence="6">Cytoplasm</location>
    </subcellularLocation>
</comment>
<feature type="binding site" evidence="6">
    <location>
        <begin position="46"/>
        <end position="48"/>
    </location>
    <ligand>
        <name>S-adenosyl-L-methionine</name>
        <dbReference type="ChEBI" id="CHEBI:59789"/>
    </ligand>
</feature>
<feature type="binding site" evidence="6">
    <location>
        <position position="114"/>
    </location>
    <ligand>
        <name>S-adenosyl-L-methionine</name>
        <dbReference type="ChEBI" id="CHEBI:59789"/>
    </ligand>
</feature>
<sequence length="309" mass="35119">MRTRRTKSSSNPVLSDEHRSVLLHEAIEALGIKPESVVVDATIGGAGHSKEIVSKLDRGGVFIGIDRDADSIQRARVVLKGAKAKVYLFENNFRNVENILDTEKIDKIDACIFDLGWSSYHLKSGRGFSFKEDEPLIMTYAKNIDENAITAKKIVNEWAKESIADILWGWGEERFSRRIAKSIVEAREKEEITSTYQLVDIISSSVPKWYRHKKIHPATKTFQALRIAVNDEMGAIEEALNSLVKRISPNGKMAVITFHSVEDRLVKGMFRKWKEEGIGNVWKLIKPTKEEVKQNPRSRSAKLRVFEKI</sequence>
<dbReference type="SUPFAM" id="SSF81799">
    <property type="entry name" value="Putative methyltransferase TM0872, insert domain"/>
    <property type="match status" value="1"/>
</dbReference>
<dbReference type="HAMAP" id="MF_01007">
    <property type="entry name" value="16SrRNA_methyltr_H"/>
    <property type="match status" value="1"/>
</dbReference>
<organism evidence="7 8">
    <name type="scientific">Candidatus Kaiserbacteria bacterium CG10_big_fil_rev_8_21_14_0_10_43_70</name>
    <dbReference type="NCBI Taxonomy" id="1974605"/>
    <lineage>
        <taxon>Bacteria</taxon>
        <taxon>Candidatus Kaiseribacteriota</taxon>
    </lineage>
</organism>
<comment type="caution">
    <text evidence="7">The sequence shown here is derived from an EMBL/GenBank/DDBJ whole genome shotgun (WGS) entry which is preliminary data.</text>
</comment>
<comment type="similarity">
    <text evidence="1 6">Belongs to the methyltransferase superfamily. RsmH family.</text>
</comment>
<dbReference type="Pfam" id="PF01795">
    <property type="entry name" value="Methyltransf_5"/>
    <property type="match status" value="1"/>
</dbReference>
<dbReference type="PANTHER" id="PTHR11265:SF0">
    <property type="entry name" value="12S RRNA N4-METHYLCYTIDINE METHYLTRANSFERASE"/>
    <property type="match status" value="1"/>
</dbReference>
<dbReference type="GO" id="GO:0070475">
    <property type="term" value="P:rRNA base methylation"/>
    <property type="evidence" value="ECO:0007669"/>
    <property type="project" value="UniProtKB-UniRule"/>
</dbReference>
<proteinExistence type="inferred from homology"/>
<gene>
    <name evidence="6" type="primary">rsmH</name>
    <name evidence="7" type="ORF">COU13_00155</name>
</gene>
<accession>A0A2H0UJK5</accession>
<evidence type="ECO:0000256" key="1">
    <source>
        <dbReference type="ARBA" id="ARBA00010396"/>
    </source>
</evidence>
<evidence type="ECO:0000256" key="3">
    <source>
        <dbReference type="ARBA" id="ARBA00022603"/>
    </source>
</evidence>
<reference evidence="8" key="1">
    <citation type="submission" date="2017-09" db="EMBL/GenBank/DDBJ databases">
        <title>Depth-based differentiation of microbial function through sediment-hosted aquifers and enrichment of novel symbionts in the deep terrestrial subsurface.</title>
        <authorList>
            <person name="Probst A.J."/>
            <person name="Ladd B."/>
            <person name="Jarett J.K."/>
            <person name="Geller-Mcgrath D.E."/>
            <person name="Sieber C.M.K."/>
            <person name="Emerson J.B."/>
            <person name="Anantharaman K."/>
            <person name="Thomas B.C."/>
            <person name="Malmstrom R."/>
            <person name="Stieglmeier M."/>
            <person name="Klingl A."/>
            <person name="Woyke T."/>
            <person name="Ryan C.M."/>
            <person name="Banfield J.F."/>
        </authorList>
    </citation>
    <scope>NUCLEOTIDE SEQUENCE [LARGE SCALE GENOMIC DNA]</scope>
</reference>
<feature type="binding site" evidence="6">
    <location>
        <position position="66"/>
    </location>
    <ligand>
        <name>S-adenosyl-L-methionine</name>
        <dbReference type="ChEBI" id="CHEBI:59789"/>
    </ligand>
</feature>
<evidence type="ECO:0000256" key="6">
    <source>
        <dbReference type="HAMAP-Rule" id="MF_01007"/>
    </source>
</evidence>
<evidence type="ECO:0000313" key="7">
    <source>
        <dbReference type="EMBL" id="PIR86579.1"/>
    </source>
</evidence>
<dbReference type="GO" id="GO:0071424">
    <property type="term" value="F:rRNA (cytosine-N4-)-methyltransferase activity"/>
    <property type="evidence" value="ECO:0007669"/>
    <property type="project" value="UniProtKB-UniRule"/>
</dbReference>
<dbReference type="Proteomes" id="UP000230706">
    <property type="component" value="Unassembled WGS sequence"/>
</dbReference>
<name>A0A2H0UJK5_9BACT</name>
<comment type="catalytic activity">
    <reaction evidence="6">
        <text>cytidine(1402) in 16S rRNA + S-adenosyl-L-methionine = N(4)-methylcytidine(1402) in 16S rRNA + S-adenosyl-L-homocysteine + H(+)</text>
        <dbReference type="Rhea" id="RHEA:42928"/>
        <dbReference type="Rhea" id="RHEA-COMP:10286"/>
        <dbReference type="Rhea" id="RHEA-COMP:10287"/>
        <dbReference type="ChEBI" id="CHEBI:15378"/>
        <dbReference type="ChEBI" id="CHEBI:57856"/>
        <dbReference type="ChEBI" id="CHEBI:59789"/>
        <dbReference type="ChEBI" id="CHEBI:74506"/>
        <dbReference type="ChEBI" id="CHEBI:82748"/>
        <dbReference type="EC" id="2.1.1.199"/>
    </reaction>
</comment>
<dbReference type="NCBIfam" id="TIGR00006">
    <property type="entry name" value="16S rRNA (cytosine(1402)-N(4))-methyltransferase RsmH"/>
    <property type="match status" value="1"/>
</dbReference>
<dbReference type="SUPFAM" id="SSF53335">
    <property type="entry name" value="S-adenosyl-L-methionine-dependent methyltransferases"/>
    <property type="match status" value="1"/>
</dbReference>
<dbReference type="GO" id="GO:0005737">
    <property type="term" value="C:cytoplasm"/>
    <property type="evidence" value="ECO:0007669"/>
    <property type="project" value="UniProtKB-SubCell"/>
</dbReference>
<feature type="binding site" evidence="6">
    <location>
        <position position="93"/>
    </location>
    <ligand>
        <name>S-adenosyl-L-methionine</name>
        <dbReference type="ChEBI" id="CHEBI:59789"/>
    </ligand>
</feature>
<dbReference type="Gene3D" id="3.40.50.150">
    <property type="entry name" value="Vaccinia Virus protein VP39"/>
    <property type="match status" value="1"/>
</dbReference>
<keyword evidence="2 6" id="KW-0698">rRNA processing</keyword>
<evidence type="ECO:0000256" key="2">
    <source>
        <dbReference type="ARBA" id="ARBA00022552"/>
    </source>
</evidence>
<comment type="function">
    <text evidence="6">Specifically methylates the N4 position of cytidine in position 1402 (C1402) of 16S rRNA.</text>
</comment>
<keyword evidence="4 6" id="KW-0808">Transferase</keyword>
<dbReference type="Gene3D" id="1.10.150.170">
    <property type="entry name" value="Putative methyltransferase TM0872, insert domain"/>
    <property type="match status" value="1"/>
</dbReference>
<feature type="binding site" evidence="6">
    <location>
        <position position="121"/>
    </location>
    <ligand>
        <name>S-adenosyl-L-methionine</name>
        <dbReference type="ChEBI" id="CHEBI:59789"/>
    </ligand>
</feature>
<dbReference type="EMBL" id="PFBF01000003">
    <property type="protein sequence ID" value="PIR86579.1"/>
    <property type="molecule type" value="Genomic_DNA"/>
</dbReference>
<evidence type="ECO:0000256" key="4">
    <source>
        <dbReference type="ARBA" id="ARBA00022679"/>
    </source>
</evidence>
<dbReference type="InterPro" id="IPR023397">
    <property type="entry name" value="SAM-dep_MeTrfase_MraW_recog"/>
</dbReference>
<dbReference type="PIRSF" id="PIRSF004486">
    <property type="entry name" value="MraW"/>
    <property type="match status" value="1"/>
</dbReference>
<keyword evidence="6" id="KW-0963">Cytoplasm</keyword>
<keyword evidence="5 6" id="KW-0949">S-adenosyl-L-methionine</keyword>
<dbReference type="AlphaFoldDB" id="A0A2H0UJK5"/>